<evidence type="ECO:0000256" key="2">
    <source>
        <dbReference type="ARBA" id="ARBA00009764"/>
    </source>
</evidence>
<evidence type="ECO:0000259" key="8">
    <source>
        <dbReference type="Pfam" id="PF02465"/>
    </source>
</evidence>
<keyword evidence="10" id="KW-0969">Cilium</keyword>
<reference evidence="10" key="1">
    <citation type="submission" date="2020-03" db="EMBL/GenBank/DDBJ databases">
        <title>Spirochaetal bacteria isolated from arthropods constitute a novel genus Entomospira genus novum within the order Spirochaetales.</title>
        <authorList>
            <person name="Grana-Miraglia L."/>
            <person name="Sikutova S."/>
            <person name="Fingerle V."/>
            <person name="Sing A."/>
            <person name="Castillo-Ramirez S."/>
            <person name="Margos G."/>
            <person name="Rudolf I."/>
        </authorList>
    </citation>
    <scope>NUCLEOTIDE SEQUENCE</scope>
    <source>
        <strain evidence="10">BR208</strain>
    </source>
</reference>
<dbReference type="Pfam" id="PF07195">
    <property type="entry name" value="FliD_C"/>
    <property type="match status" value="1"/>
</dbReference>
<name>A0A968GCR7_9SPIO</name>
<evidence type="ECO:0000313" key="10">
    <source>
        <dbReference type="EMBL" id="NIZ47048.1"/>
    </source>
</evidence>
<protein>
    <recommendedName>
        <fullName evidence="6">Flagellar hook-associated protein 2</fullName>
        <shortName evidence="6">HAP2</shortName>
    </recommendedName>
    <alternativeName>
        <fullName evidence="6">Flagellar cap protein</fullName>
    </alternativeName>
</protein>
<feature type="region of interest" description="Disordered" evidence="7">
    <location>
        <begin position="646"/>
        <end position="665"/>
    </location>
</feature>
<dbReference type="GO" id="GO:0009421">
    <property type="term" value="C:bacterial-type flagellum filament cap"/>
    <property type="evidence" value="ECO:0007669"/>
    <property type="project" value="InterPro"/>
</dbReference>
<dbReference type="GO" id="GO:0007155">
    <property type="term" value="P:cell adhesion"/>
    <property type="evidence" value="ECO:0007669"/>
    <property type="project" value="InterPro"/>
</dbReference>
<keyword evidence="10" id="KW-0966">Cell projection</keyword>
<organism evidence="10 11">
    <name type="scientific">Entomospira nematocerorum</name>
    <dbReference type="NCBI Taxonomy" id="2719987"/>
    <lineage>
        <taxon>Bacteria</taxon>
        <taxon>Pseudomonadati</taxon>
        <taxon>Spirochaetota</taxon>
        <taxon>Spirochaetia</taxon>
        <taxon>Spirochaetales</taxon>
        <taxon>Spirochaetaceae</taxon>
        <taxon>Entomospira</taxon>
    </lineage>
</organism>
<evidence type="ECO:0000256" key="7">
    <source>
        <dbReference type="SAM" id="MobiDB-lite"/>
    </source>
</evidence>
<evidence type="ECO:0000313" key="11">
    <source>
        <dbReference type="Proteomes" id="UP000752013"/>
    </source>
</evidence>
<gene>
    <name evidence="10" type="primary">fliD</name>
    <name evidence="10" type="ORF">HCT46_03860</name>
</gene>
<dbReference type="EMBL" id="JAATLK010000001">
    <property type="protein sequence ID" value="NIZ47048.1"/>
    <property type="molecule type" value="Genomic_DNA"/>
</dbReference>
<proteinExistence type="inferred from homology"/>
<dbReference type="RefSeq" id="WP_167703480.1">
    <property type="nucleotide sequence ID" value="NZ_CP118168.1"/>
</dbReference>
<dbReference type="InterPro" id="IPR040026">
    <property type="entry name" value="FliD"/>
</dbReference>
<feature type="domain" description="Flagellar hook-associated protein 2 C-terminal" evidence="9">
    <location>
        <begin position="386"/>
        <end position="649"/>
    </location>
</feature>
<accession>A0A968GCR7</accession>
<sequence length="665" mass="74989">MAELGVPGISSQYDQYIERLVELAKVRRKPLEERLEQTKLRRTVWTDLNRRLLELERVSSRLYGFDNVFGNRIATSSNEQVAIIRPRRNIDPVDVQVQVNQIASADRFSSRPIDDMMQIDPGEYRFTVGEEEISFTFAGGTLADFTESLNTINPDILRASLVQSGTKEQTWFLESRVIGAANPLGFDGKSRDLAFNLGLITDQVDLQFIIENDTNNLNMIGRPFDLRNEVSLSSGRMLELGVDATDNRIMEGSVLAIRYSVEERARPSVSFLSGGAGVENRDQALREGRILPIAEENAPYDLPVIRSDENLFMRINNRVIPLTALDTRTSESEGFVEISLDQFAGQQLQSIIFSNTDGIHDFTIKEIDLQFPNLTDWSPTNATSRAQDADFTIDGVRITRDTNIVEDLLPGQTLELRSPSLDVVELSVTYDKDSVRDAIQEFLLIYNWTMAHVNFAVAMQGNEAVVDNTAYFFNDKEIESAREILGLLQGDQQLNSLKNRLHMQMISAHAIGEDGDRLMSLGDMGIATRARGSIGTSADRLGYFAIHDEKRFEETLATRWDDIRDLFARDPEIGVFESGLVGGRESGIMTISRGYTQAPRGVVSTRTTLINSEIERNEKALDAFDEDLERKRQQWERDFAAAESAQRELDRIQSQIEGMNRSQNR</sequence>
<feature type="domain" description="Flagellar hook-associated protein 2 N-terminal" evidence="8">
    <location>
        <begin position="13"/>
        <end position="106"/>
    </location>
</feature>
<evidence type="ECO:0000256" key="5">
    <source>
        <dbReference type="ARBA" id="ARBA00023143"/>
    </source>
</evidence>
<evidence type="ECO:0000256" key="4">
    <source>
        <dbReference type="ARBA" id="ARBA00023054"/>
    </source>
</evidence>
<dbReference type="PANTHER" id="PTHR30288">
    <property type="entry name" value="FLAGELLAR CAP/ASSEMBLY PROTEIN FLID"/>
    <property type="match status" value="1"/>
</dbReference>
<dbReference type="GO" id="GO:0009424">
    <property type="term" value="C:bacterial-type flagellum hook"/>
    <property type="evidence" value="ECO:0007669"/>
    <property type="project" value="UniProtKB-UniRule"/>
</dbReference>
<feature type="compositionally biased region" description="Polar residues" evidence="7">
    <location>
        <begin position="652"/>
        <end position="665"/>
    </location>
</feature>
<comment type="caution">
    <text evidence="10">The sequence shown here is derived from an EMBL/GenBank/DDBJ whole genome shotgun (WGS) entry which is preliminary data.</text>
</comment>
<keyword evidence="6" id="KW-0574">Periplasm</keyword>
<evidence type="ECO:0000256" key="3">
    <source>
        <dbReference type="ARBA" id="ARBA00011255"/>
    </source>
</evidence>
<dbReference type="InterPro" id="IPR010809">
    <property type="entry name" value="FliD_C"/>
</dbReference>
<dbReference type="PANTHER" id="PTHR30288:SF0">
    <property type="entry name" value="FLAGELLAR HOOK-ASSOCIATED PROTEIN 2"/>
    <property type="match status" value="1"/>
</dbReference>
<dbReference type="AlphaFoldDB" id="A0A968GCR7"/>
<keyword evidence="4" id="KW-0175">Coiled coil</keyword>
<keyword evidence="10" id="KW-0282">Flagellum</keyword>
<keyword evidence="5 6" id="KW-0975">Bacterial flagellum</keyword>
<dbReference type="GO" id="GO:0055040">
    <property type="term" value="C:periplasmic flagellum"/>
    <property type="evidence" value="ECO:0007669"/>
    <property type="project" value="UniProtKB-SubCell"/>
</dbReference>
<comment type="subunit">
    <text evidence="3 6">Homopentamer.</text>
</comment>
<comment type="subcellular location">
    <subcellularLocation>
        <location evidence="1">Bacterial flagellum</location>
    </subcellularLocation>
    <subcellularLocation>
        <location evidence="6">Periplasm</location>
    </subcellularLocation>
    <subcellularLocation>
        <location evidence="6">Periplasmic flagellum</location>
    </subcellularLocation>
</comment>
<comment type="function">
    <text evidence="6">Required for morphogenesis and for the elongation of the flagellar filament by facilitating polymerization of the flagellin monomers at the tip of growing filament. Forms a capping structure, which prevents flagellin subunits (transported through the central channel of the flagellum) from leaking out without polymerization at the distal end.</text>
</comment>
<dbReference type="Proteomes" id="UP000752013">
    <property type="component" value="Unassembled WGS sequence"/>
</dbReference>
<dbReference type="Pfam" id="PF02465">
    <property type="entry name" value="FliD_N"/>
    <property type="match status" value="1"/>
</dbReference>
<comment type="similarity">
    <text evidence="2 6">Belongs to the FliD family.</text>
</comment>
<dbReference type="GO" id="GO:0071973">
    <property type="term" value="P:bacterial-type flagellum-dependent cell motility"/>
    <property type="evidence" value="ECO:0007669"/>
    <property type="project" value="TreeGrafter"/>
</dbReference>
<keyword evidence="11" id="KW-1185">Reference proteome</keyword>
<dbReference type="InterPro" id="IPR003481">
    <property type="entry name" value="FliD_N"/>
</dbReference>
<evidence type="ECO:0000259" key="9">
    <source>
        <dbReference type="Pfam" id="PF07195"/>
    </source>
</evidence>
<evidence type="ECO:0000256" key="1">
    <source>
        <dbReference type="ARBA" id="ARBA00004365"/>
    </source>
</evidence>
<evidence type="ECO:0000256" key="6">
    <source>
        <dbReference type="RuleBase" id="RU362066"/>
    </source>
</evidence>